<proteinExistence type="predicted"/>
<sequence length="115" mass="14022">MSWWTSFLRVSRLPVPRWSVVLCWWECEERVLCETDWLEVTRSRFKYAFRRSFSLNYTVRIINYRYIQFKTATSLPTRRREFIVNTDACILYDCHCFKGLRTRECQSCRAGWGVL</sequence>
<evidence type="ECO:0000313" key="1">
    <source>
        <dbReference type="EMBL" id="KAK2177287.1"/>
    </source>
</evidence>
<dbReference type="AlphaFoldDB" id="A0AAD9KU01"/>
<protein>
    <submittedName>
        <fullName evidence="1">Uncharacterized protein</fullName>
    </submittedName>
</protein>
<name>A0AAD9KU01_RIDPI</name>
<keyword evidence="2" id="KW-1185">Reference proteome</keyword>
<accession>A0AAD9KU01</accession>
<dbReference type="Proteomes" id="UP001209878">
    <property type="component" value="Unassembled WGS sequence"/>
</dbReference>
<reference evidence="1" key="1">
    <citation type="journal article" date="2023" name="Mol. Biol. Evol.">
        <title>Third-Generation Sequencing Reveals the Adaptive Role of the Epigenome in Three Deep-Sea Polychaetes.</title>
        <authorList>
            <person name="Perez M."/>
            <person name="Aroh O."/>
            <person name="Sun Y."/>
            <person name="Lan Y."/>
            <person name="Juniper S.K."/>
            <person name="Young C.R."/>
            <person name="Angers B."/>
            <person name="Qian P.Y."/>
        </authorList>
    </citation>
    <scope>NUCLEOTIDE SEQUENCE</scope>
    <source>
        <strain evidence="1">R07B-5</strain>
    </source>
</reference>
<comment type="caution">
    <text evidence="1">The sequence shown here is derived from an EMBL/GenBank/DDBJ whole genome shotgun (WGS) entry which is preliminary data.</text>
</comment>
<gene>
    <name evidence="1" type="ORF">NP493_608g02023</name>
</gene>
<evidence type="ECO:0000313" key="2">
    <source>
        <dbReference type="Proteomes" id="UP001209878"/>
    </source>
</evidence>
<organism evidence="1 2">
    <name type="scientific">Ridgeia piscesae</name>
    <name type="common">Tubeworm</name>
    <dbReference type="NCBI Taxonomy" id="27915"/>
    <lineage>
        <taxon>Eukaryota</taxon>
        <taxon>Metazoa</taxon>
        <taxon>Spiralia</taxon>
        <taxon>Lophotrochozoa</taxon>
        <taxon>Annelida</taxon>
        <taxon>Polychaeta</taxon>
        <taxon>Sedentaria</taxon>
        <taxon>Canalipalpata</taxon>
        <taxon>Sabellida</taxon>
        <taxon>Siboglinidae</taxon>
        <taxon>Ridgeia</taxon>
    </lineage>
</organism>
<dbReference type="EMBL" id="JAODUO010000608">
    <property type="protein sequence ID" value="KAK2177287.1"/>
    <property type="molecule type" value="Genomic_DNA"/>
</dbReference>